<dbReference type="PROSITE" id="PS50883">
    <property type="entry name" value="EAL"/>
    <property type="match status" value="1"/>
</dbReference>
<dbReference type="InterPro" id="IPR043128">
    <property type="entry name" value="Rev_trsase/Diguanyl_cyclase"/>
</dbReference>
<dbReference type="AlphaFoldDB" id="A0A1H6U8L1"/>
<name>A0A1H6U8L1_9FIRM</name>
<evidence type="ECO:0000313" key="4">
    <source>
        <dbReference type="Proteomes" id="UP000199662"/>
    </source>
</evidence>
<dbReference type="InterPro" id="IPR050706">
    <property type="entry name" value="Cyclic-di-GMP_PDE-like"/>
</dbReference>
<dbReference type="RefSeq" id="WP_091828599.1">
    <property type="nucleotide sequence ID" value="NZ_FNZK01000001.1"/>
</dbReference>
<keyword evidence="4" id="KW-1185">Reference proteome</keyword>
<evidence type="ECO:0000259" key="1">
    <source>
        <dbReference type="PROSITE" id="PS50883"/>
    </source>
</evidence>
<reference evidence="3 4" key="1">
    <citation type="submission" date="2016-10" db="EMBL/GenBank/DDBJ databases">
        <authorList>
            <person name="de Groot N.N."/>
        </authorList>
    </citation>
    <scope>NUCLEOTIDE SEQUENCE [LARGE SCALE GENOMIC DNA]</scope>
    <source>
        <strain evidence="3 4">DSM 2179</strain>
    </source>
</reference>
<dbReference type="SUPFAM" id="SSF141868">
    <property type="entry name" value="EAL domain-like"/>
    <property type="match status" value="1"/>
</dbReference>
<dbReference type="STRING" id="84035.SAMN05660742_101327"/>
<dbReference type="InterPro" id="IPR013655">
    <property type="entry name" value="PAS_fold_3"/>
</dbReference>
<dbReference type="Gene3D" id="3.20.20.450">
    <property type="entry name" value="EAL domain"/>
    <property type="match status" value="1"/>
</dbReference>
<dbReference type="Pfam" id="PF00990">
    <property type="entry name" value="GGDEF"/>
    <property type="match status" value="1"/>
</dbReference>
<dbReference type="GO" id="GO:0071111">
    <property type="term" value="F:cyclic-guanylate-specific phosphodiesterase activity"/>
    <property type="evidence" value="ECO:0007669"/>
    <property type="project" value="InterPro"/>
</dbReference>
<dbReference type="SUPFAM" id="SSF55073">
    <property type="entry name" value="Nucleotide cyclase"/>
    <property type="match status" value="1"/>
</dbReference>
<dbReference type="PANTHER" id="PTHR33121">
    <property type="entry name" value="CYCLIC DI-GMP PHOSPHODIESTERASE PDEF"/>
    <property type="match status" value="1"/>
</dbReference>
<dbReference type="EMBL" id="FNZK01000001">
    <property type="protein sequence ID" value="SEI87856.1"/>
    <property type="molecule type" value="Genomic_DNA"/>
</dbReference>
<dbReference type="CDD" id="cd00130">
    <property type="entry name" value="PAS"/>
    <property type="match status" value="1"/>
</dbReference>
<protein>
    <submittedName>
        <fullName evidence="3">Diguanylate cyclase (GGDEF) domain-containing protein</fullName>
    </submittedName>
</protein>
<dbReference type="InterPro" id="IPR029787">
    <property type="entry name" value="Nucleotide_cyclase"/>
</dbReference>
<dbReference type="SMART" id="SM00267">
    <property type="entry name" value="GGDEF"/>
    <property type="match status" value="1"/>
</dbReference>
<dbReference type="InterPro" id="IPR000014">
    <property type="entry name" value="PAS"/>
</dbReference>
<organism evidence="3 4">
    <name type="scientific">Propionispira arboris</name>
    <dbReference type="NCBI Taxonomy" id="84035"/>
    <lineage>
        <taxon>Bacteria</taxon>
        <taxon>Bacillati</taxon>
        <taxon>Bacillota</taxon>
        <taxon>Negativicutes</taxon>
        <taxon>Selenomonadales</taxon>
        <taxon>Selenomonadaceae</taxon>
        <taxon>Propionispira</taxon>
    </lineage>
</organism>
<dbReference type="NCBIfam" id="TIGR00254">
    <property type="entry name" value="GGDEF"/>
    <property type="match status" value="1"/>
</dbReference>
<dbReference type="InterPro" id="IPR001633">
    <property type="entry name" value="EAL_dom"/>
</dbReference>
<accession>A0A1H6U8L1</accession>
<dbReference type="CDD" id="cd01949">
    <property type="entry name" value="GGDEF"/>
    <property type="match status" value="1"/>
</dbReference>
<dbReference type="PANTHER" id="PTHR33121:SF70">
    <property type="entry name" value="SIGNALING PROTEIN YKOW"/>
    <property type="match status" value="1"/>
</dbReference>
<dbReference type="SUPFAM" id="SSF55785">
    <property type="entry name" value="PYP-like sensor domain (PAS domain)"/>
    <property type="match status" value="1"/>
</dbReference>
<dbReference type="InterPro" id="IPR000160">
    <property type="entry name" value="GGDEF_dom"/>
</dbReference>
<dbReference type="CDD" id="cd01948">
    <property type="entry name" value="EAL"/>
    <property type="match status" value="1"/>
</dbReference>
<dbReference type="PROSITE" id="PS50887">
    <property type="entry name" value="GGDEF"/>
    <property type="match status" value="1"/>
</dbReference>
<dbReference type="Pfam" id="PF00563">
    <property type="entry name" value="EAL"/>
    <property type="match status" value="1"/>
</dbReference>
<proteinExistence type="predicted"/>
<dbReference type="InterPro" id="IPR035965">
    <property type="entry name" value="PAS-like_dom_sf"/>
</dbReference>
<dbReference type="Gene3D" id="3.30.450.20">
    <property type="entry name" value="PAS domain"/>
    <property type="match status" value="1"/>
</dbReference>
<dbReference type="SMART" id="SM00052">
    <property type="entry name" value="EAL"/>
    <property type="match status" value="1"/>
</dbReference>
<feature type="domain" description="EAL" evidence="1">
    <location>
        <begin position="307"/>
        <end position="563"/>
    </location>
</feature>
<sequence length="571" mass="65933">MKQHIKIPPESMLGKGKFLFDILKETCEEYLFAYDAKANITMLSPKLVQEFDLPGDILPDIIKSWSQLIHPDDVANYVTSTREILEHKTDEYKLEYRIKNRQHEYVWMHCHGKVICDSSGERALFVGTLSRLVRRSRADIVTGLLNKYQFEIDVKAALDNFRSTGEGGSLVIFGVDNFKIINETYNRFFGDLVLNRIGRKIENILPAGVKLYKLDGDEFAIIYSKAINVDVVDLFQSLQRYTNSQHELDKRKYLCTISAGTVFFPKDGKNYLSLHKHAEVALELAKQSGKNKLCFFSKETYNRWVKSISLRDELKVSVENGCKEFELFFQPQVDAVDRTLKGAEALLRWHNSRGKMVAPMNFIPLLEETKLIIPVGKWVFEEAVKVCKEWQELVPDITMSINVSYEQLKDVTFKEFVQDCMARYNIAAKSITLELTESCIVSDWEFVNREFDFFRKQGVNIAMDDFGTGYSSLSYLKNLSTDIVKIDREFVKKILQNDFDKMLIEYTVKLCHSVGMTVCIEGVEEKEEYQLLLDQCKADTIQGYLFGRPAPKADFVRKFIIDQENLKVKVI</sequence>
<evidence type="ECO:0000259" key="2">
    <source>
        <dbReference type="PROSITE" id="PS50887"/>
    </source>
</evidence>
<gene>
    <name evidence="3" type="ORF">SAMN05660742_101327</name>
</gene>
<dbReference type="Gene3D" id="3.30.70.270">
    <property type="match status" value="1"/>
</dbReference>
<evidence type="ECO:0000313" key="3">
    <source>
        <dbReference type="EMBL" id="SEI87856.1"/>
    </source>
</evidence>
<feature type="domain" description="GGDEF" evidence="2">
    <location>
        <begin position="166"/>
        <end position="298"/>
    </location>
</feature>
<dbReference type="InterPro" id="IPR035919">
    <property type="entry name" value="EAL_sf"/>
</dbReference>
<dbReference type="Pfam" id="PF08447">
    <property type="entry name" value="PAS_3"/>
    <property type="match status" value="1"/>
</dbReference>
<dbReference type="Proteomes" id="UP000199662">
    <property type="component" value="Unassembled WGS sequence"/>
</dbReference>